<dbReference type="KEGG" id="dhy:DESAM_20941"/>
<keyword evidence="3" id="KW-1185">Reference proteome</keyword>
<dbReference type="Proteomes" id="UP000010808">
    <property type="component" value="Chromosome"/>
</dbReference>
<sequence>MNNPQQTAFFTVFYPGAELYFNDFARSLEKQTYKNFDITFVNDGMQNISSYMNDFTFLNWKEFKVSGSPEKIREKALVKLKKAGYQYIILGDADDFFKENRIAVARDYLKKNDIVVNDVSLFDEKGFSCRKWFSNRLQNNTNIRLEFILDKNIFGLSNTSIRTECIDENFSVREDTVATDWHLFASMLAKDFKAIFTNDTETLYRQHQKNAAGLGKISEAYILRGITAKKVVLEELNKIQPLFLKQYAHFKKREKEIQDPDFFKKYFERVKQNNINYPLWWEEIF</sequence>
<dbReference type="Gene3D" id="3.90.550.10">
    <property type="entry name" value="Spore Coat Polysaccharide Biosynthesis Protein SpsA, Chain A"/>
    <property type="match status" value="1"/>
</dbReference>
<dbReference type="STRING" id="1121451.DESAM_20941"/>
<accession>L0R8Z1</accession>
<evidence type="ECO:0000313" key="2">
    <source>
        <dbReference type="EMBL" id="CCO23228.1"/>
    </source>
</evidence>
<proteinExistence type="predicted"/>
<name>L0R8Z1_9BACT</name>
<dbReference type="InterPro" id="IPR029044">
    <property type="entry name" value="Nucleotide-diphossugar_trans"/>
</dbReference>
<dbReference type="CDD" id="cd00761">
    <property type="entry name" value="Glyco_tranf_GTA_type"/>
    <property type="match status" value="1"/>
</dbReference>
<dbReference type="EMBL" id="FO203522">
    <property type="protein sequence ID" value="CCO23228.1"/>
    <property type="molecule type" value="Genomic_DNA"/>
</dbReference>
<dbReference type="AlphaFoldDB" id="L0R8Z1"/>
<dbReference type="HOGENOM" id="CLU_996238_0_0_7"/>
<feature type="domain" description="Glycosyltransferase 2-like" evidence="1">
    <location>
        <begin position="24"/>
        <end position="146"/>
    </location>
</feature>
<dbReference type="OrthoDB" id="6307329at2"/>
<evidence type="ECO:0000313" key="3">
    <source>
        <dbReference type="Proteomes" id="UP000010808"/>
    </source>
</evidence>
<evidence type="ECO:0000259" key="1">
    <source>
        <dbReference type="Pfam" id="PF00535"/>
    </source>
</evidence>
<dbReference type="eggNOG" id="ENOG50333FT">
    <property type="taxonomic scope" value="Bacteria"/>
</dbReference>
<organism evidence="2 3">
    <name type="scientific">Maridesulfovibrio hydrothermalis AM13 = DSM 14728</name>
    <dbReference type="NCBI Taxonomy" id="1121451"/>
    <lineage>
        <taxon>Bacteria</taxon>
        <taxon>Pseudomonadati</taxon>
        <taxon>Thermodesulfobacteriota</taxon>
        <taxon>Desulfovibrionia</taxon>
        <taxon>Desulfovibrionales</taxon>
        <taxon>Desulfovibrionaceae</taxon>
        <taxon>Maridesulfovibrio</taxon>
    </lineage>
</organism>
<gene>
    <name evidence="2" type="ORF">DESAM_20941</name>
</gene>
<reference evidence="2 3" key="1">
    <citation type="submission" date="2012-10" db="EMBL/GenBank/DDBJ databases">
        <authorList>
            <person name="Genoscope - CEA"/>
        </authorList>
    </citation>
    <scope>NUCLEOTIDE SEQUENCE [LARGE SCALE GENOMIC DNA]</scope>
    <source>
        <strain evidence="3">AM13 / DSM 14728</strain>
    </source>
</reference>
<dbReference type="Pfam" id="PF00535">
    <property type="entry name" value="Glycos_transf_2"/>
    <property type="match status" value="1"/>
</dbReference>
<dbReference type="SUPFAM" id="SSF53448">
    <property type="entry name" value="Nucleotide-diphospho-sugar transferases"/>
    <property type="match status" value="1"/>
</dbReference>
<dbReference type="InterPro" id="IPR001173">
    <property type="entry name" value="Glyco_trans_2-like"/>
</dbReference>
<dbReference type="PATRIC" id="fig|1121451.3.peg.1211"/>
<dbReference type="RefSeq" id="WP_015335833.1">
    <property type="nucleotide sequence ID" value="NC_020055.1"/>
</dbReference>
<protein>
    <recommendedName>
        <fullName evidence="1">Glycosyltransferase 2-like domain-containing protein</fullName>
    </recommendedName>
</protein>